<proteinExistence type="predicted"/>
<dbReference type="PANTHER" id="PTHR38790">
    <property type="entry name" value="2EXR DOMAIN-CONTAINING PROTEIN-RELATED"/>
    <property type="match status" value="1"/>
</dbReference>
<dbReference type="KEGG" id="bor:COCMIDRAFT_77468"/>
<sequence length="226" mass="26361">TAADDKAPKAKETPTDKQSKDKVVKRPARGYHTFRNGMLNVTPKGREKDIVEANRQSHLLRLPAEVRNMIWEFALGGRVYEAEFIGGYYYRMHSQEAPSKVPLLRVCRQIYAEAANIPIQQTTFSIPRPDRIRRCFDPFKTCQRRHIASLRFEISSYRLAYLWTDIPRLFRTLRLPKYLPGVKKVVFCLLFESNINTIIRQLEEDGLRRRVEAVSYGMGLDIEIEQ</sequence>
<feature type="compositionally biased region" description="Basic and acidic residues" evidence="1">
    <location>
        <begin position="1"/>
        <end position="24"/>
    </location>
</feature>
<keyword evidence="4" id="KW-1185">Reference proteome</keyword>
<evidence type="ECO:0000313" key="4">
    <source>
        <dbReference type="Proteomes" id="UP000054032"/>
    </source>
</evidence>
<feature type="non-terminal residue" evidence="3">
    <location>
        <position position="226"/>
    </location>
</feature>
<protein>
    <recommendedName>
        <fullName evidence="2">2EXR domain-containing protein</fullName>
    </recommendedName>
</protein>
<dbReference type="RefSeq" id="XP_007685896.1">
    <property type="nucleotide sequence ID" value="XM_007687706.1"/>
</dbReference>
<dbReference type="GeneID" id="19125378"/>
<dbReference type="InterPro" id="IPR045518">
    <property type="entry name" value="2EXR"/>
</dbReference>
<dbReference type="HOGENOM" id="CLU_1180728_0_0_1"/>
<dbReference type="AlphaFoldDB" id="W6Z7J5"/>
<organism evidence="3 4">
    <name type="scientific">Bipolaris oryzae ATCC 44560</name>
    <dbReference type="NCBI Taxonomy" id="930090"/>
    <lineage>
        <taxon>Eukaryota</taxon>
        <taxon>Fungi</taxon>
        <taxon>Dikarya</taxon>
        <taxon>Ascomycota</taxon>
        <taxon>Pezizomycotina</taxon>
        <taxon>Dothideomycetes</taxon>
        <taxon>Pleosporomycetidae</taxon>
        <taxon>Pleosporales</taxon>
        <taxon>Pleosporineae</taxon>
        <taxon>Pleosporaceae</taxon>
        <taxon>Bipolaris</taxon>
    </lineage>
</organism>
<evidence type="ECO:0000256" key="1">
    <source>
        <dbReference type="SAM" id="MobiDB-lite"/>
    </source>
</evidence>
<feature type="region of interest" description="Disordered" evidence="1">
    <location>
        <begin position="1"/>
        <end position="25"/>
    </location>
</feature>
<dbReference type="OrthoDB" id="5413827at2759"/>
<name>W6Z7J5_COCMI</name>
<dbReference type="PANTHER" id="PTHR38790:SF4">
    <property type="entry name" value="2EXR DOMAIN-CONTAINING PROTEIN"/>
    <property type="match status" value="1"/>
</dbReference>
<dbReference type="Pfam" id="PF20150">
    <property type="entry name" value="2EXR"/>
    <property type="match status" value="1"/>
</dbReference>
<dbReference type="Proteomes" id="UP000054032">
    <property type="component" value="Unassembled WGS sequence"/>
</dbReference>
<feature type="domain" description="2EXR" evidence="2">
    <location>
        <begin position="61"/>
        <end position="124"/>
    </location>
</feature>
<evidence type="ECO:0000259" key="2">
    <source>
        <dbReference type="Pfam" id="PF20150"/>
    </source>
</evidence>
<evidence type="ECO:0000313" key="3">
    <source>
        <dbReference type="EMBL" id="EUC47672.1"/>
    </source>
</evidence>
<gene>
    <name evidence="3" type="ORF">COCMIDRAFT_77468</name>
</gene>
<feature type="non-terminal residue" evidence="3">
    <location>
        <position position="1"/>
    </location>
</feature>
<reference evidence="3 4" key="1">
    <citation type="journal article" date="2013" name="PLoS Genet.">
        <title>Comparative genome structure, secondary metabolite, and effector coding capacity across Cochliobolus pathogens.</title>
        <authorList>
            <person name="Condon B.J."/>
            <person name="Leng Y."/>
            <person name="Wu D."/>
            <person name="Bushley K.E."/>
            <person name="Ohm R.A."/>
            <person name="Otillar R."/>
            <person name="Martin J."/>
            <person name="Schackwitz W."/>
            <person name="Grimwood J."/>
            <person name="MohdZainudin N."/>
            <person name="Xue C."/>
            <person name="Wang R."/>
            <person name="Manning V.A."/>
            <person name="Dhillon B."/>
            <person name="Tu Z.J."/>
            <person name="Steffenson B.J."/>
            <person name="Salamov A."/>
            <person name="Sun H."/>
            <person name="Lowry S."/>
            <person name="LaButti K."/>
            <person name="Han J."/>
            <person name="Copeland A."/>
            <person name="Lindquist E."/>
            <person name="Barry K."/>
            <person name="Schmutz J."/>
            <person name="Baker S.E."/>
            <person name="Ciuffetti L.M."/>
            <person name="Grigoriev I.V."/>
            <person name="Zhong S."/>
            <person name="Turgeon B.G."/>
        </authorList>
    </citation>
    <scope>NUCLEOTIDE SEQUENCE [LARGE SCALE GENOMIC DNA]</scope>
    <source>
        <strain evidence="3 4">ATCC 44560</strain>
    </source>
</reference>
<accession>W6Z7J5</accession>
<dbReference type="EMBL" id="KI963950">
    <property type="protein sequence ID" value="EUC47672.1"/>
    <property type="molecule type" value="Genomic_DNA"/>
</dbReference>